<dbReference type="RefSeq" id="WP_227556808.1">
    <property type="nucleotide sequence ID" value="NZ_CP068187.1"/>
</dbReference>
<protein>
    <submittedName>
        <fullName evidence="2">Uncharacterized protein</fullName>
    </submittedName>
</protein>
<keyword evidence="1" id="KW-0472">Membrane</keyword>
<feature type="transmembrane region" description="Helical" evidence="1">
    <location>
        <begin position="12"/>
        <end position="31"/>
    </location>
</feature>
<dbReference type="Proteomes" id="UP001159915">
    <property type="component" value="Unassembled WGS sequence"/>
</dbReference>
<organism evidence="2 3">
    <name type="scientific">Acinetobacter johnsonii</name>
    <dbReference type="NCBI Taxonomy" id="40214"/>
    <lineage>
        <taxon>Bacteria</taxon>
        <taxon>Pseudomonadati</taxon>
        <taxon>Pseudomonadota</taxon>
        <taxon>Gammaproteobacteria</taxon>
        <taxon>Moraxellales</taxon>
        <taxon>Moraxellaceae</taxon>
        <taxon>Acinetobacter</taxon>
    </lineage>
</organism>
<evidence type="ECO:0000256" key="1">
    <source>
        <dbReference type="SAM" id="Phobius"/>
    </source>
</evidence>
<accession>A0AA42MUZ3</accession>
<sequence length="266" mass="31016">MNKKISTVRRGTIIFLSLLTVLVISLLIYGYDSMHDPEKVKARLYACGKFGDQHMLIDKQYLYYGRVTYQGVNYWGKNIEEEHEAKGCDDQIQSIALKVKWPEMKASREGFKLDSENKDVIKIALNQRSVWKEEWGSKDFFNYFGQLKRKLRKGMFSSSGEEVSEIWVDETKTFNSDLGLYEIEVKSDDGVRNKVYWQERKGKGVSLTIVCLYFKSGATSCEFNTHQPNYGFNTSYITISFHSELLPHWQEIYQNAEQLIHSFKVE</sequence>
<gene>
    <name evidence="2" type="ORF">N5C10_07985</name>
</gene>
<name>A0AA42MUZ3_ACIJO</name>
<evidence type="ECO:0000313" key="3">
    <source>
        <dbReference type="Proteomes" id="UP001159915"/>
    </source>
</evidence>
<keyword evidence="1" id="KW-1133">Transmembrane helix</keyword>
<reference evidence="2" key="1">
    <citation type="submission" date="2022-09" db="EMBL/GenBank/DDBJ databases">
        <title>Intensive care unit water sources are persistently colonized with multi-drug resistant bacteria and are the site of extensive horizontal gene transfer of antibiotic resistance genes.</title>
        <authorList>
            <person name="Diorio-Toth L."/>
        </authorList>
    </citation>
    <scope>NUCLEOTIDE SEQUENCE</scope>
    <source>
        <strain evidence="2">GD03920</strain>
    </source>
</reference>
<dbReference type="EMBL" id="JAOCBE010000001">
    <property type="protein sequence ID" value="MDH0969205.1"/>
    <property type="molecule type" value="Genomic_DNA"/>
</dbReference>
<comment type="caution">
    <text evidence="2">The sequence shown here is derived from an EMBL/GenBank/DDBJ whole genome shotgun (WGS) entry which is preliminary data.</text>
</comment>
<proteinExistence type="predicted"/>
<evidence type="ECO:0000313" key="2">
    <source>
        <dbReference type="EMBL" id="MDH0969205.1"/>
    </source>
</evidence>
<dbReference type="AlphaFoldDB" id="A0AA42MUZ3"/>
<keyword evidence="1" id="KW-0812">Transmembrane</keyword>